<sequence>MKNFGSKILGGIKKVAGWIAPTVHKILGGLSGPVSLLHPDYYGGTDPNVISFARQYILALSLQNLSSVPVLFTPHNIGLPAEQLTEPLLALHEVPVLAITDPLKDR</sequence>
<protein>
    <submittedName>
        <fullName evidence="1">Uncharacterized protein</fullName>
    </submittedName>
</protein>
<dbReference type="AlphaFoldDB" id="A0A5J4UN02"/>
<comment type="caution">
    <text evidence="1">The sequence shown here is derived from an EMBL/GenBank/DDBJ whole genome shotgun (WGS) entry which is preliminary data.</text>
</comment>
<proteinExistence type="predicted"/>
<reference evidence="1 2" key="1">
    <citation type="submission" date="2019-03" db="EMBL/GenBank/DDBJ databases">
        <title>Single cell metagenomics reveals metabolic interactions within the superorganism composed of flagellate Streblomastix strix and complex community of Bacteroidetes bacteria on its surface.</title>
        <authorList>
            <person name="Treitli S.C."/>
            <person name="Kolisko M."/>
            <person name="Husnik F."/>
            <person name="Keeling P."/>
            <person name="Hampl V."/>
        </authorList>
    </citation>
    <scope>NUCLEOTIDE SEQUENCE [LARGE SCALE GENOMIC DNA]</scope>
    <source>
        <strain evidence="1">ST1C</strain>
    </source>
</reference>
<dbReference type="Proteomes" id="UP000324800">
    <property type="component" value="Unassembled WGS sequence"/>
</dbReference>
<name>A0A5J4UN02_9EUKA</name>
<gene>
    <name evidence="1" type="ORF">EZS28_032799</name>
</gene>
<accession>A0A5J4UN02</accession>
<evidence type="ECO:0000313" key="2">
    <source>
        <dbReference type="Proteomes" id="UP000324800"/>
    </source>
</evidence>
<dbReference type="EMBL" id="SNRW01014254">
    <property type="protein sequence ID" value="KAA6371673.1"/>
    <property type="molecule type" value="Genomic_DNA"/>
</dbReference>
<evidence type="ECO:0000313" key="1">
    <source>
        <dbReference type="EMBL" id="KAA6371673.1"/>
    </source>
</evidence>
<organism evidence="1 2">
    <name type="scientific">Streblomastix strix</name>
    <dbReference type="NCBI Taxonomy" id="222440"/>
    <lineage>
        <taxon>Eukaryota</taxon>
        <taxon>Metamonada</taxon>
        <taxon>Preaxostyla</taxon>
        <taxon>Oxymonadida</taxon>
        <taxon>Streblomastigidae</taxon>
        <taxon>Streblomastix</taxon>
    </lineage>
</organism>
<feature type="non-terminal residue" evidence="1">
    <location>
        <position position="106"/>
    </location>
</feature>